<organism evidence="1 2">
    <name type="scientific">Phenylobacterium parvum</name>
    <dbReference type="NCBI Taxonomy" id="2201350"/>
    <lineage>
        <taxon>Bacteria</taxon>
        <taxon>Pseudomonadati</taxon>
        <taxon>Pseudomonadota</taxon>
        <taxon>Alphaproteobacteria</taxon>
        <taxon>Caulobacterales</taxon>
        <taxon>Caulobacteraceae</taxon>
        <taxon>Phenylobacterium</taxon>
    </lineage>
</organism>
<dbReference type="Gene3D" id="3.90.180.10">
    <property type="entry name" value="Medium-chain alcohol dehydrogenases, catalytic domain"/>
    <property type="match status" value="1"/>
</dbReference>
<dbReference type="InterPro" id="IPR021276">
    <property type="entry name" value="DUF2855"/>
</dbReference>
<dbReference type="AlphaFoldDB" id="A0A2Z3HMP0"/>
<dbReference type="EMBL" id="CP029479">
    <property type="protein sequence ID" value="AWM77743.1"/>
    <property type="molecule type" value="Genomic_DNA"/>
</dbReference>
<dbReference type="InterPro" id="IPR011032">
    <property type="entry name" value="GroES-like_sf"/>
</dbReference>
<dbReference type="OrthoDB" id="8953110at2"/>
<dbReference type="KEGG" id="phb:HYN04_08185"/>
<reference evidence="2" key="1">
    <citation type="submission" date="2018-05" db="EMBL/GenBank/DDBJ databases">
        <title>Genome sequencing of Phenylobacterium sp. HYN0004.</title>
        <authorList>
            <person name="Yi H."/>
            <person name="Baek C."/>
        </authorList>
    </citation>
    <scope>NUCLEOTIDE SEQUENCE [LARGE SCALE GENOMIC DNA]</scope>
    <source>
        <strain evidence="2">HYN0004</strain>
    </source>
</reference>
<dbReference type="RefSeq" id="WP_110450310.1">
    <property type="nucleotide sequence ID" value="NZ_CP029479.1"/>
</dbReference>
<gene>
    <name evidence="1" type="ORF">HYN04_08185</name>
</gene>
<sequence length="359" mass="38628">MITQVQVRRSAFAEARTVSTEIPELAEGEVLVAIDKFAMTANNVSYALSGDMIGYWRFFPVEEPWGIVPVWGFADVVASRAPEVAVGERIWGFLPMASHVVMRPAGATDRSFVDGAAHRADLPAIYNTYQRTQGDPPALTAMEDERCLLFPLFSTSYVLYDYLVDNAFFSARQVLVGSASSKTGLGLANLLSRHGEGRPRVVGLTSPGNVGFVTSLGTCDEVVTYDAIAALDPSVPTAFVDMSGAGEVVSAIHARFGDQLKLSCAVGATHWGAGRYRPETSATPHAFFFAPAQFAKRDVDWGPGEIMRRAQAESARMSLELKGALEIRHERGADAVIAAWQGLVANRIAPNAAVMASLK</sequence>
<protein>
    <submittedName>
        <fullName evidence="1">DUF2855 domain-containing protein</fullName>
    </submittedName>
</protein>
<proteinExistence type="predicted"/>
<dbReference type="Proteomes" id="UP000247763">
    <property type="component" value="Chromosome"/>
</dbReference>
<dbReference type="SUPFAM" id="SSF50129">
    <property type="entry name" value="GroES-like"/>
    <property type="match status" value="1"/>
</dbReference>
<evidence type="ECO:0000313" key="1">
    <source>
        <dbReference type="EMBL" id="AWM77743.1"/>
    </source>
</evidence>
<accession>A0A2Z3HMP0</accession>
<evidence type="ECO:0000313" key="2">
    <source>
        <dbReference type="Proteomes" id="UP000247763"/>
    </source>
</evidence>
<dbReference type="Pfam" id="PF11017">
    <property type="entry name" value="DUF2855"/>
    <property type="match status" value="1"/>
</dbReference>
<name>A0A2Z3HMP0_9CAUL</name>
<keyword evidence="2" id="KW-1185">Reference proteome</keyword>